<feature type="repeat" description="TPR" evidence="1">
    <location>
        <begin position="292"/>
        <end position="325"/>
    </location>
</feature>
<gene>
    <name evidence="2" type="ORF">BTO13_00695</name>
</gene>
<dbReference type="Proteomes" id="UP000237608">
    <property type="component" value="Unassembled WGS sequence"/>
</dbReference>
<dbReference type="PROSITE" id="PS50005">
    <property type="entry name" value="TPR"/>
    <property type="match status" value="4"/>
</dbReference>
<keyword evidence="1" id="KW-0802">TPR repeat</keyword>
<accession>A0A2S7W8C3</accession>
<sequence length="456" mass="53474">MSLLKFESMLKTNSVYFFDLVEFEEIIVHYLDAGKHSLAKKAVKLGLEQHPQSVDLKLLQVELYVFEDELDKATLLLNKIEKIDPHNEEVFIQKAAILSKRGNHEDAIQNLEKALVYTDDNLDVWSLLGMEYLYLEDYSNARSYFEKCLNEDEEDYSALYNIIYCYDMCNESELAIPFLNDYINKNPYCEVAWHQLGRQYFMLDMFQEALTAFDYAILIDESFIGGYLEKAKTLEELKQYKEAIDHYLVTLDLDDPTAFALVRIGECYEKLHKYDAAISYYKKAVQEDPLLDKAWILITNLYFIQENYQKAAYYIAKALKIDEDNPMYWRKYAEINLKLNLFEEVVVGYENCLVLNDDDLTVYISLTDVLVFLGDFNEALSILFKAQKIYKNFAEIEYRLAGVFFILSKEKFAKKHLIDALKIDFEYHSVLNELFPTLVENLKIQKLIADFKKATE</sequence>
<dbReference type="InterPro" id="IPR011990">
    <property type="entry name" value="TPR-like_helical_dom_sf"/>
</dbReference>
<reference evidence="2 3" key="1">
    <citation type="submission" date="2016-12" db="EMBL/GenBank/DDBJ databases">
        <title>Trade-off between light-utilization and light-protection in marine flavobacteria.</title>
        <authorList>
            <person name="Kumagai Y."/>
            <person name="Yoshizawa S."/>
            <person name="Kogure K."/>
            <person name="Iwasaki W."/>
        </authorList>
    </citation>
    <scope>NUCLEOTIDE SEQUENCE [LARGE SCALE GENOMIC DNA]</scope>
    <source>
        <strain evidence="2 3">KCTC 22729</strain>
    </source>
</reference>
<dbReference type="InterPro" id="IPR019734">
    <property type="entry name" value="TPR_rpt"/>
</dbReference>
<protein>
    <submittedName>
        <fullName evidence="2">Uncharacterized protein</fullName>
    </submittedName>
</protein>
<dbReference type="Pfam" id="PF13181">
    <property type="entry name" value="TPR_8"/>
    <property type="match status" value="1"/>
</dbReference>
<dbReference type="SMART" id="SM00028">
    <property type="entry name" value="TPR"/>
    <property type="match status" value="10"/>
</dbReference>
<evidence type="ECO:0000256" key="1">
    <source>
        <dbReference type="PROSITE-ProRule" id="PRU00339"/>
    </source>
</evidence>
<feature type="repeat" description="TPR" evidence="1">
    <location>
        <begin position="122"/>
        <end position="155"/>
    </location>
</feature>
<comment type="caution">
    <text evidence="2">The sequence shown here is derived from an EMBL/GenBank/DDBJ whole genome shotgun (WGS) entry which is preliminary data.</text>
</comment>
<dbReference type="Pfam" id="PF00515">
    <property type="entry name" value="TPR_1"/>
    <property type="match status" value="1"/>
</dbReference>
<dbReference type="SUPFAM" id="SSF48452">
    <property type="entry name" value="TPR-like"/>
    <property type="match status" value="3"/>
</dbReference>
<dbReference type="PROSITE" id="PS50293">
    <property type="entry name" value="TPR_REGION"/>
    <property type="match status" value="1"/>
</dbReference>
<dbReference type="EMBL" id="MSCL01000001">
    <property type="protein sequence ID" value="PQJ73884.1"/>
    <property type="molecule type" value="Genomic_DNA"/>
</dbReference>
<dbReference type="OrthoDB" id="9803982at2"/>
<name>A0A2S7W8C3_9FLAO</name>
<dbReference type="RefSeq" id="WP_105045037.1">
    <property type="nucleotide sequence ID" value="NZ_CP150662.1"/>
</dbReference>
<dbReference type="PANTHER" id="PTHR12558:SF13">
    <property type="entry name" value="CELL DIVISION CYCLE PROTEIN 27 HOMOLOG"/>
    <property type="match status" value="1"/>
</dbReference>
<proteinExistence type="predicted"/>
<keyword evidence="3" id="KW-1185">Reference proteome</keyword>
<dbReference type="Gene3D" id="1.25.40.10">
    <property type="entry name" value="Tetratricopeptide repeat domain"/>
    <property type="match status" value="3"/>
</dbReference>
<evidence type="ECO:0000313" key="2">
    <source>
        <dbReference type="EMBL" id="PQJ73884.1"/>
    </source>
</evidence>
<evidence type="ECO:0000313" key="3">
    <source>
        <dbReference type="Proteomes" id="UP000237608"/>
    </source>
</evidence>
<organism evidence="2 3">
    <name type="scientific">Polaribacter gangjinensis</name>
    <dbReference type="NCBI Taxonomy" id="574710"/>
    <lineage>
        <taxon>Bacteria</taxon>
        <taxon>Pseudomonadati</taxon>
        <taxon>Bacteroidota</taxon>
        <taxon>Flavobacteriia</taxon>
        <taxon>Flavobacteriales</taxon>
        <taxon>Flavobacteriaceae</taxon>
    </lineage>
</organism>
<feature type="repeat" description="TPR" evidence="1">
    <location>
        <begin position="190"/>
        <end position="223"/>
    </location>
</feature>
<dbReference type="AlphaFoldDB" id="A0A2S7W8C3"/>
<feature type="repeat" description="TPR" evidence="1">
    <location>
        <begin position="258"/>
        <end position="291"/>
    </location>
</feature>
<dbReference type="PANTHER" id="PTHR12558">
    <property type="entry name" value="CELL DIVISION CYCLE 16,23,27"/>
    <property type="match status" value="1"/>
</dbReference>